<reference evidence="26 27" key="1">
    <citation type="submission" date="2022-01" db="EMBL/GenBank/DDBJ databases">
        <authorList>
            <person name="Xiong W."/>
            <person name="Schranz E."/>
        </authorList>
    </citation>
    <scope>NUCLEOTIDE SEQUENCE [LARGE SCALE GENOMIC DNA]</scope>
</reference>
<keyword evidence="27" id="KW-1185">Reference proteome</keyword>
<dbReference type="PROSITE" id="PS50980">
    <property type="entry name" value="COA_CT_NTER"/>
    <property type="match status" value="1"/>
</dbReference>
<comment type="similarity">
    <text evidence="6">Belongs to the cytochrome f family.</text>
</comment>
<dbReference type="InterPro" id="IPR011054">
    <property type="entry name" value="Rudment_hybrid_motif"/>
</dbReference>
<dbReference type="GO" id="GO:0009055">
    <property type="term" value="F:electron transfer activity"/>
    <property type="evidence" value="ECO:0007669"/>
    <property type="project" value="InterPro"/>
</dbReference>
<evidence type="ECO:0000256" key="6">
    <source>
        <dbReference type="ARBA" id="ARBA00008923"/>
    </source>
</evidence>
<dbReference type="GO" id="GO:0005524">
    <property type="term" value="F:ATP binding"/>
    <property type="evidence" value="ECO:0007669"/>
    <property type="project" value="UniProtKB-KW"/>
</dbReference>
<keyword evidence="15" id="KW-0732">Signal</keyword>
<dbReference type="AlphaFoldDB" id="A0AAU9M1V7"/>
<evidence type="ECO:0000256" key="9">
    <source>
        <dbReference type="ARBA" id="ARBA00022448"/>
    </source>
</evidence>
<evidence type="ECO:0000256" key="20">
    <source>
        <dbReference type="ARBA" id="ARBA00023136"/>
    </source>
</evidence>
<keyword evidence="14" id="KW-0479">Metal-binding</keyword>
<evidence type="ECO:0000256" key="24">
    <source>
        <dbReference type="SAM" id="Phobius"/>
    </source>
</evidence>
<name>A0AAU9M1V7_9ASTR</name>
<dbReference type="GO" id="GO:0005506">
    <property type="term" value="F:iron ion binding"/>
    <property type="evidence" value="ECO:0007669"/>
    <property type="project" value="InterPro"/>
</dbReference>
<dbReference type="EMBL" id="CAKMRJ010000001">
    <property type="protein sequence ID" value="CAH1414913.1"/>
    <property type="molecule type" value="Genomic_DNA"/>
</dbReference>
<evidence type="ECO:0000313" key="27">
    <source>
        <dbReference type="Proteomes" id="UP001157418"/>
    </source>
</evidence>
<comment type="similarity">
    <text evidence="5">Belongs to the Ycf4 family.</text>
</comment>
<keyword evidence="20 24" id="KW-0472">Membrane</keyword>
<evidence type="ECO:0000256" key="13">
    <source>
        <dbReference type="ARBA" id="ARBA00022692"/>
    </source>
</evidence>
<dbReference type="Gene3D" id="1.20.5.700">
    <property type="entry name" value="Single helix bin"/>
    <property type="match status" value="1"/>
</dbReference>
<dbReference type="InterPro" id="IPR011762">
    <property type="entry name" value="COA_CT_N"/>
</dbReference>
<accession>A0AAU9M1V7</accession>
<dbReference type="InterPro" id="IPR029045">
    <property type="entry name" value="ClpP/crotonase-like_dom_sf"/>
</dbReference>
<dbReference type="Pfam" id="PF16639">
    <property type="entry name" value="Apocytochr_F_N"/>
    <property type="match status" value="1"/>
</dbReference>
<dbReference type="PROSITE" id="PS51010">
    <property type="entry name" value="CYTF"/>
    <property type="match status" value="1"/>
</dbReference>
<dbReference type="PANTHER" id="PTHR33288:SF10">
    <property type="entry name" value="CYTOCHROME F"/>
    <property type="match status" value="1"/>
</dbReference>
<evidence type="ECO:0000256" key="2">
    <source>
        <dbReference type="ARBA" id="ARBA00002862"/>
    </source>
</evidence>
<gene>
    <name evidence="26" type="ORF">LVIROSA_LOCUS2795</name>
</gene>
<feature type="transmembrane region" description="Helical" evidence="24">
    <location>
        <begin position="638"/>
        <end position="657"/>
    </location>
</feature>
<dbReference type="Pfam" id="PF02392">
    <property type="entry name" value="Ycf4"/>
    <property type="match status" value="1"/>
</dbReference>
<evidence type="ECO:0000256" key="17">
    <source>
        <dbReference type="ARBA" id="ARBA00022989"/>
    </source>
</evidence>
<dbReference type="Proteomes" id="UP001157418">
    <property type="component" value="Unassembled WGS sequence"/>
</dbReference>
<evidence type="ECO:0000256" key="1">
    <source>
        <dbReference type="ARBA" id="ARBA00001971"/>
    </source>
</evidence>
<dbReference type="InterPro" id="IPR003359">
    <property type="entry name" value="PSI_Ycf4_assembly"/>
</dbReference>
<dbReference type="HAMAP" id="MF_00610">
    <property type="entry name" value="Cytb6_f_cytF"/>
    <property type="match status" value="1"/>
</dbReference>
<dbReference type="FunFam" id="2.40.50.100:FF:000007">
    <property type="entry name" value="Cytochrome f"/>
    <property type="match status" value="1"/>
</dbReference>
<keyword evidence="11" id="KW-0349">Heme</keyword>
<evidence type="ECO:0000259" key="25">
    <source>
        <dbReference type="PROSITE" id="PS50980"/>
    </source>
</evidence>
<comment type="subcellular location">
    <subcellularLocation>
        <location evidence="4">Membrane</location>
        <topology evidence="4">Multi-pass membrane protein</topology>
    </subcellularLocation>
    <subcellularLocation>
        <location evidence="22">Plastid thylakoid membrane</location>
        <topology evidence="22">Single-pass membrane protein</topology>
    </subcellularLocation>
</comment>
<evidence type="ECO:0000256" key="4">
    <source>
        <dbReference type="ARBA" id="ARBA00004141"/>
    </source>
</evidence>
<dbReference type="Gene3D" id="2.60.40.830">
    <property type="entry name" value="Cytochrome f large domain"/>
    <property type="match status" value="1"/>
</dbReference>
<keyword evidence="12" id="KW-0934">Plastid</keyword>
<protein>
    <recommendedName>
        <fullName evidence="7">Cytochrome f</fullName>
    </recommendedName>
    <alternativeName>
        <fullName evidence="8">Photosystem I assembly protein Ycf4</fullName>
    </alternativeName>
</protein>
<keyword evidence="10" id="KW-0602">Photosynthesis</keyword>
<keyword evidence="18" id="KW-0408">Iron</keyword>
<dbReference type="GO" id="GO:0015979">
    <property type="term" value="P:photosynthesis"/>
    <property type="evidence" value="ECO:0007669"/>
    <property type="project" value="UniProtKB-KW"/>
</dbReference>
<evidence type="ECO:0000256" key="22">
    <source>
        <dbReference type="ARBA" id="ARBA00046266"/>
    </source>
</evidence>
<keyword evidence="13 24" id="KW-0812">Transmembrane</keyword>
<dbReference type="FunFam" id="2.60.40.830:FF:000001">
    <property type="entry name" value="Cytochrome f"/>
    <property type="match status" value="1"/>
</dbReference>
<feature type="compositionally biased region" description="Low complexity" evidence="23">
    <location>
        <begin position="37"/>
        <end position="66"/>
    </location>
</feature>
<dbReference type="Gene3D" id="3.90.226.10">
    <property type="entry name" value="2-enoyl-CoA Hydratase, Chain A, domain 1"/>
    <property type="match status" value="1"/>
</dbReference>
<dbReference type="Pfam" id="PF01333">
    <property type="entry name" value="Apocytochr_F_C"/>
    <property type="match status" value="1"/>
</dbReference>
<dbReference type="FunFam" id="1.20.5.700:FF:000001">
    <property type="entry name" value="Cytochrome f"/>
    <property type="match status" value="1"/>
</dbReference>
<comment type="subunit">
    <text evidence="21">The 4 large subunits of the cytochrome b6-f complex are cytochrome b6, subunit IV (17 kDa polypeptide, PetD), cytochrome f and the Rieske protein, while the 4 small subunits are PetG, PetL, PetM and PetN. The complex functions as a dimer.</text>
</comment>
<evidence type="ECO:0000256" key="15">
    <source>
        <dbReference type="ARBA" id="ARBA00022729"/>
    </source>
</evidence>
<organism evidence="26 27">
    <name type="scientific">Lactuca virosa</name>
    <dbReference type="NCBI Taxonomy" id="75947"/>
    <lineage>
        <taxon>Eukaryota</taxon>
        <taxon>Viridiplantae</taxon>
        <taxon>Streptophyta</taxon>
        <taxon>Embryophyta</taxon>
        <taxon>Tracheophyta</taxon>
        <taxon>Spermatophyta</taxon>
        <taxon>Magnoliopsida</taxon>
        <taxon>eudicotyledons</taxon>
        <taxon>Gunneridae</taxon>
        <taxon>Pentapetalae</taxon>
        <taxon>asterids</taxon>
        <taxon>campanulids</taxon>
        <taxon>Asterales</taxon>
        <taxon>Asteraceae</taxon>
        <taxon>Cichorioideae</taxon>
        <taxon>Cichorieae</taxon>
        <taxon>Lactucinae</taxon>
        <taxon>Lactuca</taxon>
    </lineage>
</organism>
<dbReference type="PANTHER" id="PTHR33288">
    <property type="match status" value="1"/>
</dbReference>
<comment type="function">
    <text evidence="3">Component of the cytochrome b6-f complex, which mediates electron transfer between photosystem II (PSII) and photosystem I (PSI), cyclic electron flow around PSI, and state transitions.</text>
</comment>
<dbReference type="Gene3D" id="2.40.50.100">
    <property type="match status" value="1"/>
</dbReference>
<evidence type="ECO:0000256" key="23">
    <source>
        <dbReference type="SAM" id="MobiDB-lite"/>
    </source>
</evidence>
<dbReference type="SUPFAM" id="SSF49441">
    <property type="entry name" value="Cytochrome f, large domain"/>
    <property type="match status" value="1"/>
</dbReference>
<evidence type="ECO:0000256" key="19">
    <source>
        <dbReference type="ARBA" id="ARBA00023078"/>
    </source>
</evidence>
<evidence type="ECO:0000256" key="8">
    <source>
        <dbReference type="ARBA" id="ARBA00015395"/>
    </source>
</evidence>
<keyword evidence="17 24" id="KW-1133">Transmembrane helix</keyword>
<comment type="caution">
    <text evidence="26">The sequence shown here is derived from an EMBL/GenBank/DDBJ whole genome shotgun (WGS) entry which is preliminary data.</text>
</comment>
<dbReference type="SUPFAM" id="SSF51246">
    <property type="entry name" value="Rudiment single hybrid motif"/>
    <property type="match status" value="1"/>
</dbReference>
<evidence type="ECO:0000256" key="21">
    <source>
        <dbReference type="ARBA" id="ARBA00025834"/>
    </source>
</evidence>
<dbReference type="InterPro" id="IPR024094">
    <property type="entry name" value="Cyt_f_lg_dom"/>
</dbReference>
<sequence>MDDTQYTWNNHINSCIDSYLQSQICIDNYIVSGNDNSSNNNSSNDNSSNDYISSSISSKSENSSQNEDMTTSDQTIPESSTHMGVTQQYRHLWVQCENCYGLNYKKFFKSKMHLCEQCGYHLKMSSSDRIELLIDPGTWEPMDEDMVSLDPIEFHAEEEPYKNRIDSYQRNTGLTEAVQTGRGQLNGITVAIGVMDFQFMGGSMGSIVGEKITCLIEYATKEFLPLIIVCASGGARMQKGSLSLMQMAKISSALYDYQSNKKLFYVPILTSPTTGGVTASFGMLGDIIIAEPNAYIAFAGSGYDRFDRKDGIVCIFRWGFPGKNRRVFLQFLIKDIQSVRIEVKEGIYARRVLYMDIRGQGAIPLTRTDENFTPREMEQKAAELAYFLRVPIEKGYENPREATGRIVCANFHLANKPVDIEVPQTVLPDTVFEAVVRIPYDMQLKQVLANGKKGALNVGAVLILPEGFELAPPDRISPEIKEKMGNLSFQSYRPNQKNILVIGPVPGQKYSEITFPILSPDPATKKDIHFLKYPIYVGGNRGRGQIYPDGSKSNNTVYNATASDIVSKILPKEKGGYEITIADASDGRQVVDIIPLGPELLVSEGESIKFEQPLTSNPNVGGFGHGDAEIVLQDPLRVQGLLFFLASVILAQIFLVLKKKQFEKVQLSEMNF</sequence>
<evidence type="ECO:0000313" key="26">
    <source>
        <dbReference type="EMBL" id="CAH1414913.1"/>
    </source>
</evidence>
<evidence type="ECO:0000256" key="12">
    <source>
        <dbReference type="ARBA" id="ARBA00022640"/>
    </source>
</evidence>
<feature type="region of interest" description="Disordered" evidence="23">
    <location>
        <begin position="37"/>
        <end position="81"/>
    </location>
</feature>
<dbReference type="InterPro" id="IPR024058">
    <property type="entry name" value="Cyt-f_TM"/>
</dbReference>
<evidence type="ECO:0000256" key="5">
    <source>
        <dbReference type="ARBA" id="ARBA00008198"/>
    </source>
</evidence>
<feature type="domain" description="CoA carboxyltransferase N-terminal" evidence="25">
    <location>
        <begin position="92"/>
        <end position="367"/>
    </location>
</feature>
<dbReference type="InterPro" id="IPR002325">
    <property type="entry name" value="Cyt_f"/>
</dbReference>
<comment type="cofactor">
    <cofactor evidence="1">
        <name>heme</name>
        <dbReference type="ChEBI" id="CHEBI:30413"/>
    </cofactor>
</comment>
<dbReference type="GO" id="GO:0020037">
    <property type="term" value="F:heme binding"/>
    <property type="evidence" value="ECO:0007669"/>
    <property type="project" value="InterPro"/>
</dbReference>
<proteinExistence type="inferred from homology"/>
<dbReference type="GO" id="GO:0055035">
    <property type="term" value="C:plastid thylakoid membrane"/>
    <property type="evidence" value="ECO:0007669"/>
    <property type="project" value="UniProtKB-SubCell"/>
</dbReference>
<evidence type="ECO:0000256" key="18">
    <source>
        <dbReference type="ARBA" id="ARBA00023004"/>
    </source>
</evidence>
<comment type="function">
    <text evidence="2">Seems to be required for the assembly of the photosystem I complex.</text>
</comment>
<keyword evidence="16" id="KW-0249">Electron transport</keyword>
<evidence type="ECO:0000256" key="11">
    <source>
        <dbReference type="ARBA" id="ARBA00022617"/>
    </source>
</evidence>
<evidence type="ECO:0000256" key="14">
    <source>
        <dbReference type="ARBA" id="ARBA00022723"/>
    </source>
</evidence>
<evidence type="ECO:0000256" key="16">
    <source>
        <dbReference type="ARBA" id="ARBA00022982"/>
    </source>
</evidence>
<dbReference type="GO" id="GO:0009522">
    <property type="term" value="C:photosystem I"/>
    <property type="evidence" value="ECO:0007669"/>
    <property type="project" value="InterPro"/>
</dbReference>
<dbReference type="PRINTS" id="PR00610">
    <property type="entry name" value="CYTOCHROMEF"/>
</dbReference>
<dbReference type="SUPFAM" id="SSF52096">
    <property type="entry name" value="ClpP/crotonase"/>
    <property type="match status" value="1"/>
</dbReference>
<evidence type="ECO:0000256" key="10">
    <source>
        <dbReference type="ARBA" id="ARBA00022531"/>
    </source>
</evidence>
<keyword evidence="9" id="KW-0813">Transport</keyword>
<keyword evidence="19" id="KW-0793">Thylakoid</keyword>
<feature type="compositionally biased region" description="Polar residues" evidence="23">
    <location>
        <begin position="67"/>
        <end position="81"/>
    </location>
</feature>
<dbReference type="SUPFAM" id="SSF103431">
    <property type="entry name" value="Cytochrome f subunit of the cytochrome b6f complex, transmembrane anchor"/>
    <property type="match status" value="1"/>
</dbReference>
<dbReference type="InterPro" id="IPR036826">
    <property type="entry name" value="Cyt_f_lg_dom_sf"/>
</dbReference>
<evidence type="ECO:0000256" key="7">
    <source>
        <dbReference type="ARBA" id="ARBA00013528"/>
    </source>
</evidence>
<evidence type="ECO:0000256" key="3">
    <source>
        <dbReference type="ARBA" id="ARBA00003068"/>
    </source>
</evidence>